<dbReference type="PANTHER" id="PTHR43273">
    <property type="entry name" value="ANAEROBIC SULFATASE-MATURATING ENZYME HOMOLOG ASLB-RELATED"/>
    <property type="match status" value="1"/>
</dbReference>
<name>A0AAE3EDI7_9FIRM</name>
<dbReference type="CDD" id="cd21124">
    <property type="entry name" value="SPASM_CteB-like"/>
    <property type="match status" value="1"/>
</dbReference>
<dbReference type="GO" id="GO:0016491">
    <property type="term" value="F:oxidoreductase activity"/>
    <property type="evidence" value="ECO:0007669"/>
    <property type="project" value="InterPro"/>
</dbReference>
<dbReference type="InterPro" id="IPR000385">
    <property type="entry name" value="MoaA_NifB_PqqE_Fe-S-bd_CS"/>
</dbReference>
<dbReference type="PANTHER" id="PTHR43273:SF8">
    <property type="entry name" value="RADICAL SAM DOMAIN PROTEIN"/>
    <property type="match status" value="1"/>
</dbReference>
<protein>
    <submittedName>
        <fullName evidence="8">Thioether cross-link-forming SCIFF peptide maturase</fullName>
    </submittedName>
</protein>
<evidence type="ECO:0000256" key="1">
    <source>
        <dbReference type="ARBA" id="ARBA00001966"/>
    </source>
</evidence>
<organism evidence="8 9">
    <name type="scientific">Hominifimenecus microfluidus</name>
    <dbReference type="NCBI Taxonomy" id="2885348"/>
    <lineage>
        <taxon>Bacteria</taxon>
        <taxon>Bacillati</taxon>
        <taxon>Bacillota</taxon>
        <taxon>Clostridia</taxon>
        <taxon>Lachnospirales</taxon>
        <taxon>Lachnospiraceae</taxon>
        <taxon>Hominifimenecus</taxon>
    </lineage>
</organism>
<evidence type="ECO:0000256" key="4">
    <source>
        <dbReference type="ARBA" id="ARBA00022723"/>
    </source>
</evidence>
<evidence type="ECO:0000256" key="2">
    <source>
        <dbReference type="ARBA" id="ARBA00022485"/>
    </source>
</evidence>
<dbReference type="Proteomes" id="UP001198182">
    <property type="component" value="Unassembled WGS sequence"/>
</dbReference>
<dbReference type="SFLD" id="SFLDG01386">
    <property type="entry name" value="main_SPASM_domain-containing"/>
    <property type="match status" value="1"/>
</dbReference>
<evidence type="ECO:0000256" key="5">
    <source>
        <dbReference type="ARBA" id="ARBA00023004"/>
    </source>
</evidence>
<dbReference type="Gene3D" id="3.20.20.70">
    <property type="entry name" value="Aldolase class I"/>
    <property type="match status" value="1"/>
</dbReference>
<keyword evidence="6" id="KW-0411">Iron-sulfur</keyword>
<accession>A0AAE3EDI7</accession>
<evidence type="ECO:0000313" key="9">
    <source>
        <dbReference type="Proteomes" id="UP001198182"/>
    </source>
</evidence>
<dbReference type="GO" id="GO:0051539">
    <property type="term" value="F:4 iron, 4 sulfur cluster binding"/>
    <property type="evidence" value="ECO:0007669"/>
    <property type="project" value="UniProtKB-KW"/>
</dbReference>
<dbReference type="InterPro" id="IPR047602">
    <property type="entry name" value="SPASM_CteB-like"/>
</dbReference>
<evidence type="ECO:0000259" key="7">
    <source>
        <dbReference type="PROSITE" id="PS51918"/>
    </source>
</evidence>
<dbReference type="InterPro" id="IPR013785">
    <property type="entry name" value="Aldolase_TIM"/>
</dbReference>
<evidence type="ECO:0000313" key="8">
    <source>
        <dbReference type="EMBL" id="MCC2232473.1"/>
    </source>
</evidence>
<dbReference type="Pfam" id="PF04055">
    <property type="entry name" value="Radical_SAM"/>
    <property type="match status" value="1"/>
</dbReference>
<dbReference type="GO" id="GO:0046872">
    <property type="term" value="F:metal ion binding"/>
    <property type="evidence" value="ECO:0007669"/>
    <property type="project" value="UniProtKB-KW"/>
</dbReference>
<dbReference type="NCBIfam" id="TIGR03974">
    <property type="entry name" value="rSAM_six_Cys"/>
    <property type="match status" value="1"/>
</dbReference>
<comment type="caution">
    <text evidence="8">The sequence shown here is derived from an EMBL/GenBank/DDBJ whole genome shotgun (WGS) entry which is preliminary data.</text>
</comment>
<dbReference type="SFLD" id="SFLDS00029">
    <property type="entry name" value="Radical_SAM"/>
    <property type="match status" value="1"/>
</dbReference>
<dbReference type="NCBIfam" id="TIGR04085">
    <property type="entry name" value="rSAM_more_4Fe4S"/>
    <property type="match status" value="1"/>
</dbReference>
<dbReference type="EMBL" id="JAJEQR010000069">
    <property type="protein sequence ID" value="MCC2232473.1"/>
    <property type="molecule type" value="Genomic_DNA"/>
</dbReference>
<dbReference type="CDD" id="cd01335">
    <property type="entry name" value="Radical_SAM"/>
    <property type="match status" value="1"/>
</dbReference>
<keyword evidence="3" id="KW-0949">S-adenosyl-L-methionine</keyword>
<dbReference type="SFLD" id="SFLDG01067">
    <property type="entry name" value="SPASM/twitch_domain_containing"/>
    <property type="match status" value="1"/>
</dbReference>
<keyword evidence="4" id="KW-0479">Metal-binding</keyword>
<dbReference type="InterPro" id="IPR023867">
    <property type="entry name" value="Sulphatase_maturase_rSAM"/>
</dbReference>
<dbReference type="InterPro" id="IPR024025">
    <property type="entry name" value="SCIFF_rSAM_maturase"/>
</dbReference>
<feature type="domain" description="Radical SAM core" evidence="7">
    <location>
        <begin position="95"/>
        <end position="320"/>
    </location>
</feature>
<dbReference type="PROSITE" id="PS51918">
    <property type="entry name" value="RADICAL_SAM"/>
    <property type="match status" value="1"/>
</dbReference>
<dbReference type="RefSeq" id="WP_308454878.1">
    <property type="nucleotide sequence ID" value="NZ_JAJEQR010000069.1"/>
</dbReference>
<dbReference type="SFLD" id="SFLDG01384">
    <property type="entry name" value="thioether_bond_formation_requi"/>
    <property type="match status" value="1"/>
</dbReference>
<evidence type="ECO:0000256" key="3">
    <source>
        <dbReference type="ARBA" id="ARBA00022691"/>
    </source>
</evidence>
<sequence>MIHQYKLNGYNIVLDVYSGSVHVVDEVAYDIIGMYENSEPDEIVTAMMAKYGDREDVNEAEIQECIDDVTALKEAGKLFTQDTYAGMAFDFKKKSNDIKALCLHVAHTCNLNCSYCFASQGKYHGDRALMSFEVGKQALDFLVAHSGKRRNLEVDFFGGEPLMNWDVVKQLVAYARSIEKEAGKNFRFTLTTNGVLVDDEVIEFANKEMHNVVMSIDGRKEVHDRFRVNYAGQGSYDTIIPKFQKFAKARGERDYYVRGTYTHHNTDFTKDILHMADLGFTQLSMEPVVCAPDDPCALTEEDLPVLFEQYEELAKEMIRREKDGKPITFYHYMIDLNHGPCIYKRIAGCGSGTEYLAVTPWGDLYPCHQFVGDEKYLMGNVWDGVTNTEMRDEFKCCNVYARKDCDDCWARLYCSGGCAANAYHATGSIQGTYEYGCKLFRKRMECAIMMQVAKQV</sequence>
<dbReference type="InterPro" id="IPR058240">
    <property type="entry name" value="rSAM_sf"/>
</dbReference>
<dbReference type="InterPro" id="IPR007197">
    <property type="entry name" value="rSAM"/>
</dbReference>
<evidence type="ECO:0000256" key="6">
    <source>
        <dbReference type="ARBA" id="ARBA00023014"/>
    </source>
</evidence>
<comment type="cofactor">
    <cofactor evidence="1">
        <name>[4Fe-4S] cluster</name>
        <dbReference type="ChEBI" id="CHEBI:49883"/>
    </cofactor>
</comment>
<dbReference type="AlphaFoldDB" id="A0AAE3EDI7"/>
<dbReference type="InterPro" id="IPR023885">
    <property type="entry name" value="4Fe4S-binding_SPASM_dom"/>
</dbReference>
<proteinExistence type="predicted"/>
<reference evidence="8" key="1">
    <citation type="submission" date="2021-10" db="EMBL/GenBank/DDBJ databases">
        <title>Anaerobic single-cell dispensing facilitates the cultivation of human gut bacteria.</title>
        <authorList>
            <person name="Afrizal A."/>
        </authorList>
    </citation>
    <scope>NUCLEOTIDE SEQUENCE</scope>
    <source>
        <strain evidence="8">CLA-AA-H215</strain>
    </source>
</reference>
<keyword evidence="9" id="KW-1185">Reference proteome</keyword>
<dbReference type="SUPFAM" id="SSF102114">
    <property type="entry name" value="Radical SAM enzymes"/>
    <property type="match status" value="1"/>
</dbReference>
<keyword evidence="5" id="KW-0408">Iron</keyword>
<keyword evidence="2" id="KW-0004">4Fe-4S</keyword>
<dbReference type="PROSITE" id="PS01305">
    <property type="entry name" value="MOAA_NIFB_PQQE"/>
    <property type="match status" value="1"/>
</dbReference>
<gene>
    <name evidence="8" type="primary">scfB</name>
    <name evidence="8" type="ORF">LKD81_16000</name>
</gene>